<gene>
    <name evidence="1" type="ORF">SAMN02745152_01988</name>
</gene>
<organism evidence="1 2">
    <name type="scientific">Treponema berlinense</name>
    <dbReference type="NCBI Taxonomy" id="225004"/>
    <lineage>
        <taxon>Bacteria</taxon>
        <taxon>Pseudomonadati</taxon>
        <taxon>Spirochaetota</taxon>
        <taxon>Spirochaetia</taxon>
        <taxon>Spirochaetales</taxon>
        <taxon>Treponemataceae</taxon>
        <taxon>Treponema</taxon>
    </lineage>
</organism>
<dbReference type="AlphaFoldDB" id="A0A1T4QIX9"/>
<proteinExistence type="predicted"/>
<protein>
    <submittedName>
        <fullName evidence="1">Uncharacterized protein</fullName>
    </submittedName>
</protein>
<name>A0A1T4QIX9_9SPIR</name>
<evidence type="ECO:0000313" key="1">
    <source>
        <dbReference type="EMBL" id="SKA03228.1"/>
    </source>
</evidence>
<sequence>MKVKFLVPEIDKVRWAEKFKEELSIFKLKSKELSEIGAETICPQRINKYKNGAIPKIDTFLTICRFFTSSPDVILSANPKWMECEINCKIEDFPPERVFGVFQDTYYIVPSDKAYERKYNYVTFVRRLREEPDPSQYSDFHFYGTKYDSYESVVKGKIIYHIPYVNGEKTSKKIFSFLDEYKFSDKQLTILLDLNNTQSITNRRNNKTEWTISDIYKLSWILNKPFEDLIEIDFHEETRESLFNPIVFLEHYVPELISDDTDENSVQSE</sequence>
<keyword evidence="2" id="KW-1185">Reference proteome</keyword>
<reference evidence="1 2" key="1">
    <citation type="submission" date="2017-02" db="EMBL/GenBank/DDBJ databases">
        <authorList>
            <person name="Peterson S.W."/>
        </authorList>
    </citation>
    <scope>NUCLEOTIDE SEQUENCE [LARGE SCALE GENOMIC DNA]</scope>
    <source>
        <strain evidence="1 2">ATCC BAA-909</strain>
    </source>
</reference>
<evidence type="ECO:0000313" key="2">
    <source>
        <dbReference type="Proteomes" id="UP000190395"/>
    </source>
</evidence>
<dbReference type="Proteomes" id="UP000190395">
    <property type="component" value="Unassembled WGS sequence"/>
</dbReference>
<accession>A0A1T4QIX9</accession>
<dbReference type="RefSeq" id="WP_078931730.1">
    <property type="nucleotide sequence ID" value="NZ_FUXC01000014.1"/>
</dbReference>
<dbReference type="GeneID" id="303368210"/>
<dbReference type="EMBL" id="FUXC01000014">
    <property type="protein sequence ID" value="SKA03228.1"/>
    <property type="molecule type" value="Genomic_DNA"/>
</dbReference>